<feature type="compositionally biased region" description="Basic and acidic residues" evidence="1">
    <location>
        <begin position="228"/>
        <end position="237"/>
    </location>
</feature>
<evidence type="ECO:0000256" key="2">
    <source>
        <dbReference type="SAM" id="Phobius"/>
    </source>
</evidence>
<dbReference type="NCBIfam" id="NF035953">
    <property type="entry name" value="integrity_Cei"/>
    <property type="match status" value="1"/>
</dbReference>
<keyword evidence="2" id="KW-0812">Transmembrane</keyword>
<evidence type="ECO:0000313" key="4">
    <source>
        <dbReference type="EMBL" id="SIR86722.1"/>
    </source>
</evidence>
<organism evidence="4 5">
    <name type="scientific">Williamsia sterculiae</name>
    <dbReference type="NCBI Taxonomy" id="1344003"/>
    <lineage>
        <taxon>Bacteria</taxon>
        <taxon>Bacillati</taxon>
        <taxon>Actinomycetota</taxon>
        <taxon>Actinomycetes</taxon>
        <taxon>Mycobacteriales</taxon>
        <taxon>Nocardiaceae</taxon>
        <taxon>Williamsia</taxon>
    </lineage>
</organism>
<keyword evidence="5" id="KW-1185">Reference proteome</keyword>
<dbReference type="InterPro" id="IPR027381">
    <property type="entry name" value="LytR/CpsA/Psr_C"/>
</dbReference>
<feature type="region of interest" description="Disordered" evidence="1">
    <location>
        <begin position="214"/>
        <end position="242"/>
    </location>
</feature>
<dbReference type="STRING" id="1344003.SAMN05445060_1246"/>
<dbReference type="Gene3D" id="3.30.70.2390">
    <property type="match status" value="1"/>
</dbReference>
<dbReference type="Pfam" id="PF13399">
    <property type="entry name" value="LytR_C"/>
    <property type="match status" value="1"/>
</dbReference>
<accession>A0A1N7EEX7</accession>
<gene>
    <name evidence="4" type="ORF">SAMN05445060_1246</name>
</gene>
<keyword evidence="2" id="KW-0472">Membrane</keyword>
<dbReference type="AlphaFoldDB" id="A0A1N7EEX7"/>
<dbReference type="Proteomes" id="UP000186218">
    <property type="component" value="Unassembled WGS sequence"/>
</dbReference>
<dbReference type="EMBL" id="FTNT01000003">
    <property type="protein sequence ID" value="SIR86722.1"/>
    <property type="molecule type" value="Genomic_DNA"/>
</dbReference>
<name>A0A1N7EEX7_9NOCA</name>
<feature type="transmembrane region" description="Helical" evidence="2">
    <location>
        <begin position="44"/>
        <end position="65"/>
    </location>
</feature>
<evidence type="ECO:0000256" key="1">
    <source>
        <dbReference type="SAM" id="MobiDB-lite"/>
    </source>
</evidence>
<reference evidence="4 5" key="1">
    <citation type="submission" date="2017-01" db="EMBL/GenBank/DDBJ databases">
        <authorList>
            <person name="Mah S.A."/>
            <person name="Swanson W.J."/>
            <person name="Moy G.W."/>
            <person name="Vacquier V.D."/>
        </authorList>
    </citation>
    <scope>NUCLEOTIDE SEQUENCE [LARGE SCALE GENOMIC DNA]</scope>
    <source>
        <strain evidence="4 5">CPCC 203464</strain>
    </source>
</reference>
<evidence type="ECO:0000259" key="3">
    <source>
        <dbReference type="Pfam" id="PF13399"/>
    </source>
</evidence>
<sequence length="252" mass="26219">MALRAPYSGDSHNPARKVRFLVVSNITTGYPTDDRGRPFRRRRIVPAIITVVVLIVIMGAVWISALSRASSNATPVDCPQPTAPAAASGTASAAPAAPARLTVIDRDTMLGVAPAPLSTFTVRVLNASGQRGQAHQVLDDLTGQGFLPTAANPYGDDTVYGATDLNCVAQIRFGDAGKAAAASVWLAVPCAQVVNDGRKGTEVDVALGQHFTGREQSQDAQAALESLRSADPKDPKAGVDPSLIKAVHSGKC</sequence>
<evidence type="ECO:0000313" key="5">
    <source>
        <dbReference type="Proteomes" id="UP000186218"/>
    </source>
</evidence>
<protein>
    <submittedName>
        <fullName evidence="4">LytR cell envelope-related transcriptional attenuator</fullName>
    </submittedName>
</protein>
<keyword evidence="2" id="KW-1133">Transmembrane helix</keyword>
<proteinExistence type="predicted"/>
<feature type="domain" description="LytR/CpsA/Psr regulator C-terminal" evidence="3">
    <location>
        <begin position="120"/>
        <end position="211"/>
    </location>
</feature>